<organism evidence="1 2">
    <name type="scientific">Aspergillus neoniger (strain CBS 115656)</name>
    <dbReference type="NCBI Taxonomy" id="1448310"/>
    <lineage>
        <taxon>Eukaryota</taxon>
        <taxon>Fungi</taxon>
        <taxon>Dikarya</taxon>
        <taxon>Ascomycota</taxon>
        <taxon>Pezizomycotina</taxon>
        <taxon>Eurotiomycetes</taxon>
        <taxon>Eurotiomycetidae</taxon>
        <taxon>Eurotiales</taxon>
        <taxon>Aspergillaceae</taxon>
        <taxon>Aspergillus</taxon>
        <taxon>Aspergillus subgen. Circumdati</taxon>
    </lineage>
</organism>
<evidence type="ECO:0000313" key="1">
    <source>
        <dbReference type="EMBL" id="PYH33382.1"/>
    </source>
</evidence>
<protein>
    <submittedName>
        <fullName evidence="1">Uncharacterized protein</fullName>
    </submittedName>
</protein>
<dbReference type="OrthoDB" id="10541252at2759"/>
<keyword evidence="2" id="KW-1185">Reference proteome</keyword>
<dbReference type="EMBL" id="KZ821464">
    <property type="protein sequence ID" value="PYH33382.1"/>
    <property type="molecule type" value="Genomic_DNA"/>
</dbReference>
<dbReference type="GeneID" id="37131442"/>
<dbReference type="AlphaFoldDB" id="A0A318ZA88"/>
<dbReference type="RefSeq" id="XP_025478860.1">
    <property type="nucleotide sequence ID" value="XM_025628986.1"/>
</dbReference>
<sequence>MHEMGDRSSRVPHYNHIIQGHIHNGHCSFSAALSVSRLSQSKELNLSHLNVSSTLILPFLGDYAISTVPIAESSKTQRLRPSTVPSVPIISRLWQPLIPRALSDYAEAIEQNKTGKFDAVMRFTHSRQFQTFVCSL</sequence>
<proteinExistence type="predicted"/>
<evidence type="ECO:0000313" key="2">
    <source>
        <dbReference type="Proteomes" id="UP000247647"/>
    </source>
</evidence>
<name>A0A318ZA88_ASPNB</name>
<dbReference type="Proteomes" id="UP000247647">
    <property type="component" value="Unassembled WGS sequence"/>
</dbReference>
<reference evidence="1" key="1">
    <citation type="submission" date="2016-12" db="EMBL/GenBank/DDBJ databases">
        <title>The genomes of Aspergillus section Nigri reveals drivers in fungal speciation.</title>
        <authorList>
            <consortium name="DOE Joint Genome Institute"/>
            <person name="Vesth T.C."/>
            <person name="Nybo J."/>
            <person name="Theobald S."/>
            <person name="Brandl J."/>
            <person name="Frisvad J.C."/>
            <person name="Nielsen K.F."/>
            <person name="Lyhne E.K."/>
            <person name="Kogle M.E."/>
            <person name="Kuo A."/>
            <person name="Riley R."/>
            <person name="Clum A."/>
            <person name="Nolan M."/>
            <person name="Lipzen A."/>
            <person name="Salamov A."/>
            <person name="Henrissat B."/>
            <person name="Wiebenga A."/>
            <person name="De Vries R.P."/>
            <person name="Grigoriev I.V."/>
            <person name="Mortensen U.H."/>
            <person name="Andersen M.R."/>
            <person name="Baker S.E."/>
        </authorList>
    </citation>
    <scope>NUCLEOTIDE SEQUENCE [LARGE SCALE GENOMIC DNA]</scope>
    <source>
        <strain evidence="1">CBS 115656</strain>
    </source>
</reference>
<accession>A0A318ZA88</accession>
<gene>
    <name evidence="1" type="ORF">BO87DRAFT_459971</name>
</gene>